<dbReference type="Gene3D" id="3.40.640.10">
    <property type="entry name" value="Type I PLP-dependent aspartate aminotransferase-like (Major domain)"/>
    <property type="match status" value="1"/>
</dbReference>
<reference evidence="7 8" key="1">
    <citation type="journal article" date="2015" name="Genome Announc.">
        <title>Expanding the biotechnology potential of lactobacilli through comparative genomics of 213 strains and associated genera.</title>
        <authorList>
            <person name="Sun Z."/>
            <person name="Harris H.M."/>
            <person name="McCann A."/>
            <person name="Guo C."/>
            <person name="Argimon S."/>
            <person name="Zhang W."/>
            <person name="Yang X."/>
            <person name="Jeffery I.B."/>
            <person name="Cooney J.C."/>
            <person name="Kagawa T.F."/>
            <person name="Liu W."/>
            <person name="Song Y."/>
            <person name="Salvetti E."/>
            <person name="Wrobel A."/>
            <person name="Rasinkangas P."/>
            <person name="Parkhill J."/>
            <person name="Rea M.C."/>
            <person name="O'Sullivan O."/>
            <person name="Ritari J."/>
            <person name="Douillard F.P."/>
            <person name="Paul Ross R."/>
            <person name="Yang R."/>
            <person name="Briner A.E."/>
            <person name="Felis G.E."/>
            <person name="de Vos W.M."/>
            <person name="Barrangou R."/>
            <person name="Klaenhammer T.R."/>
            <person name="Caufield P.W."/>
            <person name="Cui Y."/>
            <person name="Zhang H."/>
            <person name="O'Toole P.W."/>
        </authorList>
    </citation>
    <scope>NUCLEOTIDE SEQUENCE [LARGE SCALE GENOMIC DNA]</scope>
    <source>
        <strain evidence="7 8">DSM 14857</strain>
    </source>
</reference>
<dbReference type="GO" id="GO:0006520">
    <property type="term" value="P:amino acid metabolic process"/>
    <property type="evidence" value="ECO:0007669"/>
    <property type="project" value="InterPro"/>
</dbReference>
<dbReference type="STRING" id="1423815.FC27_GL001630"/>
<dbReference type="EMBL" id="AZFA01000004">
    <property type="protein sequence ID" value="KRL67606.1"/>
    <property type="molecule type" value="Genomic_DNA"/>
</dbReference>
<protein>
    <submittedName>
        <fullName evidence="7">Ornithine decarboxylase</fullName>
    </submittedName>
</protein>
<evidence type="ECO:0000256" key="1">
    <source>
        <dbReference type="ARBA" id="ARBA00010671"/>
    </source>
</evidence>
<dbReference type="PROSITE" id="PS00703">
    <property type="entry name" value="OKR_DC_1"/>
    <property type="match status" value="1"/>
</dbReference>
<proteinExistence type="inferred from homology"/>
<comment type="similarity">
    <text evidence="1">Belongs to the Orn/Lys/Arg decarboxylase class-I family.</text>
</comment>
<dbReference type="Pfam" id="PF01276">
    <property type="entry name" value="OKR_DC_1"/>
    <property type="match status" value="1"/>
</dbReference>
<dbReference type="InterPro" id="IPR036633">
    <property type="entry name" value="Prn/Lys/Arg_de-COase_C_sf"/>
</dbReference>
<organism evidence="7 8">
    <name type="scientific">Companilactobacillus versmoldensis DSM 14857 = KCTC 3814</name>
    <dbReference type="NCBI Taxonomy" id="1423815"/>
    <lineage>
        <taxon>Bacteria</taxon>
        <taxon>Bacillati</taxon>
        <taxon>Bacillota</taxon>
        <taxon>Bacilli</taxon>
        <taxon>Lactobacillales</taxon>
        <taxon>Lactobacillaceae</taxon>
        <taxon>Companilactobacillus</taxon>
    </lineage>
</organism>
<keyword evidence="8" id="KW-1185">Reference proteome</keyword>
<dbReference type="GO" id="GO:0005829">
    <property type="term" value="C:cytosol"/>
    <property type="evidence" value="ECO:0007669"/>
    <property type="project" value="TreeGrafter"/>
</dbReference>
<dbReference type="PANTHER" id="PTHR45229">
    <property type="entry name" value="CONSTITUTIVE ORNITHINE DECARBOXYLASE"/>
    <property type="match status" value="1"/>
</dbReference>
<evidence type="ECO:0000313" key="7">
    <source>
        <dbReference type="EMBL" id="KRL67606.1"/>
    </source>
</evidence>
<dbReference type="GO" id="GO:0016831">
    <property type="term" value="F:carboxy-lyase activity"/>
    <property type="evidence" value="ECO:0007669"/>
    <property type="project" value="UniProtKB-KW"/>
</dbReference>
<dbReference type="InterPro" id="IPR008286">
    <property type="entry name" value="Prn/Lys/Arg_de-COase_C"/>
</dbReference>
<dbReference type="InterPro" id="IPR027464">
    <property type="entry name" value="Ornithine_deCO2ase_N"/>
</dbReference>
<dbReference type="Gene3D" id="3.40.50.220">
    <property type="match status" value="1"/>
</dbReference>
<evidence type="ECO:0000256" key="3">
    <source>
        <dbReference type="ARBA" id="ARBA00022898"/>
    </source>
</evidence>
<dbReference type="InterPro" id="IPR000310">
    <property type="entry name" value="Orn/Lys/Arg_deCO2ase_major_dom"/>
</dbReference>
<sequence>MDFLKIAVDNNVNNFLPAGYETVNLSDSTDLAELAAIVVKDHNDAAINLIEKLQQNSGLDVPVIKISPKSDQLKTQTLIKKEIQQYQQRTVPGFLTDLIDFAKKKPISFTTPGHHNGQYYEKHPAGVVFDRFFGSNLMFADTSDTVASLGDTMTHEGTPLTVEQKAAKTYHADKVYFCTNGTTSANSICASALLTKDDLVLFDRNNHKSLYNSALVMSGAKPVYVPTDRNPLGLIGEMDPKFFDEDNLRAEIAKVDPEKAQAKRPFRLAVLQLETYDGLFYNAKWIIDKIGQLCDYILFDCDWGGFEQFVPIVEQLSPLSYEYGPDDPGILVTQSLHKQQAGLAQTSQILKKDSHLKGQTRYVDHKHFNNAYLKFVTSSYSYPIYASLSVNAYVTAGKGNRTWWDQTLWMGIEWRKRLLCESKLFKPWVPDNYLDIPNDQLATDSKYWQFDPKDNWHGFKKIAMDQAMLDPMKITVQTPGIDIENGTYQATGIPGAVVAEYLMEQGIIRAKDDLNSLLFLLTLGDSQAELDQLLAAFLRFEEAYHNDVMLEKVLPNLAKTYGQRYQGYTLKQLCQEMHEYYSLNKTFKLQQQLFAKPNMQSYQMTPEAADTKFMRNQSQLISLNDVVGQVAAEGALPYPPGVFIVAPGEKWQTIDQKYFEVLIGAIEKFPGFVPEIQGVYWNKDSQGKLKVSAEVLQEQATSNRI</sequence>
<keyword evidence="2" id="KW-0210">Decarboxylase</keyword>
<evidence type="ECO:0000259" key="6">
    <source>
        <dbReference type="PROSITE" id="PS00703"/>
    </source>
</evidence>
<comment type="caution">
    <text evidence="7">The sequence shown here is derived from an EMBL/GenBank/DDBJ whole genome shotgun (WGS) entry which is preliminary data.</text>
</comment>
<name>A0A0R1SDD1_9LACO</name>
<evidence type="ECO:0000313" key="8">
    <source>
        <dbReference type="Proteomes" id="UP000051647"/>
    </source>
</evidence>
<dbReference type="SUPFAM" id="SSF55904">
    <property type="entry name" value="Ornithine decarboxylase C-terminal domain"/>
    <property type="match status" value="1"/>
</dbReference>
<dbReference type="InterPro" id="IPR011193">
    <property type="entry name" value="Orn/lys/arg_de-COase"/>
</dbReference>
<dbReference type="Proteomes" id="UP000051647">
    <property type="component" value="Unassembled WGS sequence"/>
</dbReference>
<dbReference type="InterPro" id="IPR015422">
    <property type="entry name" value="PyrdxlP-dep_Trfase_small"/>
</dbReference>
<dbReference type="RefSeq" id="WP_010624161.1">
    <property type="nucleotide sequence ID" value="NZ_AZFA01000004.1"/>
</dbReference>
<gene>
    <name evidence="7" type="ORF">FC27_GL001630</name>
</gene>
<dbReference type="PATRIC" id="fig|1423815.3.peg.1668"/>
<dbReference type="eggNOG" id="COG1982">
    <property type="taxonomic scope" value="Bacteria"/>
</dbReference>
<evidence type="ECO:0000256" key="5">
    <source>
        <dbReference type="PIRSR" id="PIRSR009393-1"/>
    </source>
</evidence>
<dbReference type="NCBIfam" id="TIGR04318">
    <property type="entry name" value="lacto_ODC_hypo"/>
    <property type="match status" value="1"/>
</dbReference>
<keyword evidence="3 5" id="KW-0663">Pyridoxal phosphate</keyword>
<dbReference type="GO" id="GO:0030170">
    <property type="term" value="F:pyridoxal phosphate binding"/>
    <property type="evidence" value="ECO:0007669"/>
    <property type="project" value="TreeGrafter"/>
</dbReference>
<dbReference type="PIRSF" id="PIRSF009393">
    <property type="entry name" value="Orn_decarb"/>
    <property type="match status" value="1"/>
</dbReference>
<dbReference type="InterPro" id="IPR015424">
    <property type="entry name" value="PyrdxlP-dep_Trfase"/>
</dbReference>
<keyword evidence="4" id="KW-0456">Lyase</keyword>
<feature type="modified residue" description="N6-(pyridoxal phosphate)lysine" evidence="5">
    <location>
        <position position="338"/>
    </location>
</feature>
<dbReference type="OrthoDB" id="9815233at2"/>
<dbReference type="InterPro" id="IPR027605">
    <property type="entry name" value="Lacto_ODC_put"/>
</dbReference>
<dbReference type="Gene3D" id="3.90.100.10">
    <property type="entry name" value="Orn/Lys/Arg decarboxylase, C-terminal domain"/>
    <property type="match status" value="1"/>
</dbReference>
<evidence type="ECO:0000256" key="2">
    <source>
        <dbReference type="ARBA" id="ARBA00022793"/>
    </source>
</evidence>
<dbReference type="Pfam" id="PF03711">
    <property type="entry name" value="OKR_DC_1_C"/>
    <property type="match status" value="1"/>
</dbReference>
<accession>A0A0R1SDD1</accession>
<dbReference type="PANTHER" id="PTHR45229:SF3">
    <property type="entry name" value="BIODEGRADATIVE ARGININE DECARBOXYLASE"/>
    <property type="match status" value="1"/>
</dbReference>
<feature type="domain" description="Orn/Lys/Arg decarboxylases family 1 pyridoxal-P attachment site" evidence="6">
    <location>
        <begin position="333"/>
        <end position="347"/>
    </location>
</feature>
<dbReference type="InterPro" id="IPR015421">
    <property type="entry name" value="PyrdxlP-dep_Trfase_major"/>
</dbReference>
<dbReference type="Gene3D" id="3.90.1150.10">
    <property type="entry name" value="Aspartate Aminotransferase, domain 1"/>
    <property type="match status" value="1"/>
</dbReference>
<dbReference type="AlphaFoldDB" id="A0A0R1SDD1"/>
<dbReference type="SUPFAM" id="SSF53383">
    <property type="entry name" value="PLP-dependent transferases"/>
    <property type="match status" value="1"/>
</dbReference>
<evidence type="ECO:0000256" key="4">
    <source>
        <dbReference type="ARBA" id="ARBA00023239"/>
    </source>
</evidence>